<evidence type="ECO:0000313" key="2">
    <source>
        <dbReference type="EMBL" id="RLN08715.1"/>
    </source>
</evidence>
<sequence length="115" mass="13226">MRFAGDFSSHGQRMSIYGFVAVRDYVDKLRNYIFNQSREHAQEITPIVTMVLHIVTKFPIGLRNGVEGRYFIELWYEAGIPVRNENPKSSTWLRHLWDDDPGMVLGSRTGHASLG</sequence>
<dbReference type="EMBL" id="PQIB02000007">
    <property type="protein sequence ID" value="RLN08715.1"/>
    <property type="molecule type" value="Genomic_DNA"/>
</dbReference>
<evidence type="ECO:0000259" key="1">
    <source>
        <dbReference type="Pfam" id="PF20241"/>
    </source>
</evidence>
<dbReference type="Proteomes" id="UP000275267">
    <property type="component" value="Unassembled WGS sequence"/>
</dbReference>
<dbReference type="Pfam" id="PF20241">
    <property type="entry name" value="DUF6598"/>
    <property type="match status" value="1"/>
</dbReference>
<comment type="caution">
    <text evidence="2">The sequence shown here is derived from an EMBL/GenBank/DDBJ whole genome shotgun (WGS) entry which is preliminary data.</text>
</comment>
<evidence type="ECO:0000313" key="3">
    <source>
        <dbReference type="Proteomes" id="UP000275267"/>
    </source>
</evidence>
<organism evidence="2 3">
    <name type="scientific">Panicum miliaceum</name>
    <name type="common">Proso millet</name>
    <name type="synonym">Broomcorn millet</name>
    <dbReference type="NCBI Taxonomy" id="4540"/>
    <lineage>
        <taxon>Eukaryota</taxon>
        <taxon>Viridiplantae</taxon>
        <taxon>Streptophyta</taxon>
        <taxon>Embryophyta</taxon>
        <taxon>Tracheophyta</taxon>
        <taxon>Spermatophyta</taxon>
        <taxon>Magnoliopsida</taxon>
        <taxon>Liliopsida</taxon>
        <taxon>Poales</taxon>
        <taxon>Poaceae</taxon>
        <taxon>PACMAD clade</taxon>
        <taxon>Panicoideae</taxon>
        <taxon>Panicodae</taxon>
        <taxon>Paniceae</taxon>
        <taxon>Panicinae</taxon>
        <taxon>Panicum</taxon>
        <taxon>Panicum sect. Panicum</taxon>
    </lineage>
</organism>
<gene>
    <name evidence="2" type="ORF">C2845_PM11G11960</name>
</gene>
<protein>
    <recommendedName>
        <fullName evidence="1">DUF6598 domain-containing protein</fullName>
    </recommendedName>
</protein>
<dbReference type="OrthoDB" id="691194at2759"/>
<dbReference type="InterPro" id="IPR046533">
    <property type="entry name" value="DUF6598"/>
</dbReference>
<reference evidence="3" key="1">
    <citation type="journal article" date="2019" name="Nat. Commun.">
        <title>The genome of broomcorn millet.</title>
        <authorList>
            <person name="Zou C."/>
            <person name="Miki D."/>
            <person name="Li D."/>
            <person name="Tang Q."/>
            <person name="Xiao L."/>
            <person name="Rajput S."/>
            <person name="Deng P."/>
            <person name="Jia W."/>
            <person name="Huang R."/>
            <person name="Zhang M."/>
            <person name="Sun Y."/>
            <person name="Hu J."/>
            <person name="Fu X."/>
            <person name="Schnable P.S."/>
            <person name="Li F."/>
            <person name="Zhang H."/>
            <person name="Feng B."/>
            <person name="Zhu X."/>
            <person name="Liu R."/>
            <person name="Schnable J.C."/>
            <person name="Zhu J.-K."/>
            <person name="Zhang H."/>
        </authorList>
    </citation>
    <scope>NUCLEOTIDE SEQUENCE [LARGE SCALE GENOMIC DNA]</scope>
</reference>
<feature type="domain" description="DUF6598" evidence="1">
    <location>
        <begin position="10"/>
        <end position="47"/>
    </location>
</feature>
<name>A0A3L6RSZ3_PANMI</name>
<accession>A0A3L6RSZ3</accession>
<proteinExistence type="predicted"/>
<keyword evidence="3" id="KW-1185">Reference proteome</keyword>
<dbReference type="AlphaFoldDB" id="A0A3L6RSZ3"/>